<protein>
    <recommendedName>
        <fullName evidence="8">BRISC and BRCA1-A complex member 1</fullName>
    </recommendedName>
</protein>
<evidence type="ECO:0000256" key="5">
    <source>
        <dbReference type="ARBA" id="ARBA00023242"/>
    </source>
</evidence>
<evidence type="ECO:0000256" key="2">
    <source>
        <dbReference type="ARBA" id="ARBA00022490"/>
    </source>
</evidence>
<dbReference type="PANTHER" id="PTHR15660">
    <property type="entry name" value="BRISC AND BRCA1-A COMPLEX MEMBER 1"/>
    <property type="match status" value="1"/>
</dbReference>
<accession>A0A6V7LHV7</accession>
<dbReference type="CDD" id="cd21502">
    <property type="entry name" value="vWA_BABAM1"/>
    <property type="match status" value="1"/>
</dbReference>
<evidence type="ECO:0000256" key="4">
    <source>
        <dbReference type="ARBA" id="ARBA00023204"/>
    </source>
</evidence>
<evidence type="ECO:0000256" key="6">
    <source>
        <dbReference type="SAM" id="MobiDB-lite"/>
    </source>
</evidence>
<dbReference type="GO" id="GO:0016604">
    <property type="term" value="C:nuclear body"/>
    <property type="evidence" value="ECO:0007669"/>
    <property type="project" value="TreeGrafter"/>
</dbReference>
<evidence type="ECO:0000313" key="7">
    <source>
        <dbReference type="EMBL" id="CAD1574427.1"/>
    </source>
</evidence>
<dbReference type="GO" id="GO:0070552">
    <property type="term" value="C:BRISC complex"/>
    <property type="evidence" value="ECO:0007669"/>
    <property type="project" value="InterPro"/>
</dbReference>
<comment type="subcellular location">
    <subcellularLocation>
        <location evidence="1">Nucleus</location>
    </subcellularLocation>
</comment>
<dbReference type="PANTHER" id="PTHR15660:SF1">
    <property type="entry name" value="BRISC AND BRCA1-A COMPLEX MEMBER 1"/>
    <property type="match status" value="1"/>
</dbReference>
<evidence type="ECO:0008006" key="8">
    <source>
        <dbReference type="Google" id="ProtNLM"/>
    </source>
</evidence>
<feature type="region of interest" description="Disordered" evidence="6">
    <location>
        <begin position="272"/>
        <end position="294"/>
    </location>
</feature>
<dbReference type="EMBL" id="CADCXW020000342">
    <property type="protein sequence ID" value="CAD1574427.1"/>
    <property type="molecule type" value="Genomic_DNA"/>
</dbReference>
<keyword evidence="4" id="KW-0234">DNA repair</keyword>
<feature type="compositionally biased region" description="Low complexity" evidence="6">
    <location>
        <begin position="27"/>
        <end position="45"/>
    </location>
</feature>
<organism evidence="7">
    <name type="scientific">Bracon brevicornis</name>
    <dbReference type="NCBI Taxonomy" id="1563983"/>
    <lineage>
        <taxon>Eukaryota</taxon>
        <taxon>Metazoa</taxon>
        <taxon>Ecdysozoa</taxon>
        <taxon>Arthropoda</taxon>
        <taxon>Hexapoda</taxon>
        <taxon>Insecta</taxon>
        <taxon>Pterygota</taxon>
        <taxon>Neoptera</taxon>
        <taxon>Endopterygota</taxon>
        <taxon>Hymenoptera</taxon>
        <taxon>Apocrita</taxon>
        <taxon>Ichneumonoidea</taxon>
        <taxon>Braconidae</taxon>
        <taxon>Braconinae</taxon>
        <taxon>Bracon</taxon>
    </lineage>
</organism>
<keyword evidence="5" id="KW-0539">Nucleus</keyword>
<name>A0A6V7LHV7_9HYME</name>
<feature type="region of interest" description="Disordered" evidence="6">
    <location>
        <begin position="25"/>
        <end position="51"/>
    </location>
</feature>
<dbReference type="GO" id="GO:0070531">
    <property type="term" value="C:BRCA1-A complex"/>
    <property type="evidence" value="ECO:0007669"/>
    <property type="project" value="InterPro"/>
</dbReference>
<keyword evidence="2" id="KW-0963">Cytoplasm</keyword>
<keyword evidence="3" id="KW-0227">DNA damage</keyword>
<dbReference type="InterPro" id="IPR026126">
    <property type="entry name" value="BABAM1"/>
</dbReference>
<proteinExistence type="predicted"/>
<reference evidence="7" key="1">
    <citation type="submission" date="2020-07" db="EMBL/GenBank/DDBJ databases">
        <authorList>
            <person name="Ferguson B K."/>
        </authorList>
    </citation>
    <scope>NUCLEOTIDE SEQUENCE</scope>
    <source>
        <strain evidence="7">L06</strain>
    </source>
</reference>
<feature type="compositionally biased region" description="Polar residues" evidence="6">
    <location>
        <begin position="277"/>
        <end position="294"/>
    </location>
</feature>
<dbReference type="GO" id="GO:0007095">
    <property type="term" value="P:mitotic G2 DNA damage checkpoint signaling"/>
    <property type="evidence" value="ECO:0007669"/>
    <property type="project" value="TreeGrafter"/>
</dbReference>
<dbReference type="GO" id="GO:0045739">
    <property type="term" value="P:positive regulation of DNA repair"/>
    <property type="evidence" value="ECO:0007669"/>
    <property type="project" value="InterPro"/>
</dbReference>
<dbReference type="GO" id="GO:0006302">
    <property type="term" value="P:double-strand break repair"/>
    <property type="evidence" value="ECO:0007669"/>
    <property type="project" value="TreeGrafter"/>
</dbReference>
<sequence length="294" mass="34004">MSDKFDTKDEILQISRKFEAISTADHSINSNNQPSPSMSTSSPVSQDTQRRITAETMSTTIQYAPNLPERVIFAVDTVREDDCTQFEIGSGAKFSPLTMIKRVIEVFICAKASFNRKHEFALMKLTERSAEWICDFTDNKKNLFNHLERIEDIQVSSETTADYDLTPCFEIVERNLPRTHLTRVVLIYTRSHCLPMFSDFQQYEMLMSLSKFFTDVLYVHERPTDDNECEDVYLKLGELDIRHDSYIYEVARNAATLHNTMAKLLAHPLQRPKQDDTSYTSAWRENSPELQTNV</sequence>
<gene>
    <name evidence="7" type="ORF">BBRV_LOCUS103873</name>
</gene>
<evidence type="ECO:0000256" key="1">
    <source>
        <dbReference type="ARBA" id="ARBA00004123"/>
    </source>
</evidence>
<dbReference type="AlphaFoldDB" id="A0A6V7LHV7"/>
<evidence type="ECO:0000256" key="3">
    <source>
        <dbReference type="ARBA" id="ARBA00022763"/>
    </source>
</evidence>